<comment type="caution">
    <text evidence="1">The sequence shown here is derived from an EMBL/GenBank/DDBJ whole genome shotgun (WGS) entry which is preliminary data.</text>
</comment>
<gene>
    <name evidence="1" type="ORF">RPERSI_LOCUS8621</name>
</gene>
<keyword evidence="2" id="KW-1185">Reference proteome</keyword>
<evidence type="ECO:0000313" key="1">
    <source>
        <dbReference type="EMBL" id="CAG8669691.1"/>
    </source>
</evidence>
<name>A0ACA9NP88_9GLOM</name>
<dbReference type="EMBL" id="CAJVQC010015706">
    <property type="protein sequence ID" value="CAG8669691.1"/>
    <property type="molecule type" value="Genomic_DNA"/>
</dbReference>
<sequence>TDVSGTYIYMVWNKGEEGLNPIIEIDFVVGDSNQIDEKKGASWATVNHDLKG</sequence>
<protein>
    <submittedName>
        <fullName evidence="1">20944_t:CDS:1</fullName>
    </submittedName>
</protein>
<accession>A0ACA9NP88</accession>
<dbReference type="Proteomes" id="UP000789920">
    <property type="component" value="Unassembled WGS sequence"/>
</dbReference>
<evidence type="ECO:0000313" key="2">
    <source>
        <dbReference type="Proteomes" id="UP000789920"/>
    </source>
</evidence>
<feature type="non-terminal residue" evidence="1">
    <location>
        <position position="1"/>
    </location>
</feature>
<organism evidence="1 2">
    <name type="scientific">Racocetra persica</name>
    <dbReference type="NCBI Taxonomy" id="160502"/>
    <lineage>
        <taxon>Eukaryota</taxon>
        <taxon>Fungi</taxon>
        <taxon>Fungi incertae sedis</taxon>
        <taxon>Mucoromycota</taxon>
        <taxon>Glomeromycotina</taxon>
        <taxon>Glomeromycetes</taxon>
        <taxon>Diversisporales</taxon>
        <taxon>Gigasporaceae</taxon>
        <taxon>Racocetra</taxon>
    </lineage>
</organism>
<reference evidence="1" key="1">
    <citation type="submission" date="2021-06" db="EMBL/GenBank/DDBJ databases">
        <authorList>
            <person name="Kallberg Y."/>
            <person name="Tangrot J."/>
            <person name="Rosling A."/>
        </authorList>
    </citation>
    <scope>NUCLEOTIDE SEQUENCE</scope>
    <source>
        <strain evidence="1">MA461A</strain>
    </source>
</reference>
<proteinExistence type="predicted"/>